<dbReference type="InterPro" id="IPR001451">
    <property type="entry name" value="Hexapep"/>
</dbReference>
<feature type="binding site" evidence="4">
    <location>
        <position position="84"/>
    </location>
    <ligand>
        <name>substrate</name>
    </ligand>
</feature>
<dbReference type="Proteomes" id="UP000234206">
    <property type="component" value="Unassembled WGS sequence"/>
</dbReference>
<comment type="caution">
    <text evidence="6">The sequence shown here is derived from an EMBL/GenBank/DDBJ whole genome shotgun (WGS) entry which is preliminary data.</text>
</comment>
<dbReference type="SUPFAM" id="SSF51161">
    <property type="entry name" value="Trimeric LpxA-like enzymes"/>
    <property type="match status" value="1"/>
</dbReference>
<evidence type="ECO:0000256" key="1">
    <source>
        <dbReference type="ARBA" id="ARBA00022679"/>
    </source>
</evidence>
<keyword evidence="2" id="KW-0677">Repeat</keyword>
<feature type="site" description="Increases basicity of active site His" evidence="3">
    <location>
        <position position="152"/>
    </location>
</feature>
<dbReference type="InterPro" id="IPR011004">
    <property type="entry name" value="Trimer_LpxA-like_sf"/>
</dbReference>
<name>A0A2I1PDA0_9MICO</name>
<reference evidence="6 7" key="1">
    <citation type="submission" date="2017-12" db="EMBL/GenBank/DDBJ databases">
        <title>Phylogenetic diversity of female urinary microbiome.</title>
        <authorList>
            <person name="Thomas-White K."/>
            <person name="Wolfe A.J."/>
        </authorList>
    </citation>
    <scope>NUCLEOTIDE SEQUENCE [LARGE SCALE GENOMIC DNA]</scope>
    <source>
        <strain evidence="6 7">UMB1298</strain>
    </source>
</reference>
<proteinExistence type="predicted"/>
<dbReference type="PANTHER" id="PTHR43300:SF7">
    <property type="entry name" value="UDP-N-ACETYLBACILLOSAMINE N-ACETYLTRANSFERASE"/>
    <property type="match status" value="1"/>
</dbReference>
<evidence type="ECO:0000256" key="3">
    <source>
        <dbReference type="PIRSR" id="PIRSR620019-1"/>
    </source>
</evidence>
<dbReference type="Pfam" id="PF00132">
    <property type="entry name" value="Hexapep"/>
    <property type="match status" value="1"/>
</dbReference>
<feature type="domain" description="PglD N-terminal" evidence="5">
    <location>
        <begin position="14"/>
        <end position="95"/>
    </location>
</feature>
<organism evidence="6 7">
    <name type="scientific">Kytococcus schroeteri</name>
    <dbReference type="NCBI Taxonomy" id="138300"/>
    <lineage>
        <taxon>Bacteria</taxon>
        <taxon>Bacillati</taxon>
        <taxon>Actinomycetota</taxon>
        <taxon>Actinomycetes</taxon>
        <taxon>Micrococcales</taxon>
        <taxon>Kytococcaceae</taxon>
        <taxon>Kytococcus</taxon>
    </lineage>
</organism>
<dbReference type="EMBL" id="PKIZ01000002">
    <property type="protein sequence ID" value="PKZ42584.1"/>
    <property type="molecule type" value="Genomic_DNA"/>
</dbReference>
<dbReference type="InterPro" id="IPR041561">
    <property type="entry name" value="PglD_N"/>
</dbReference>
<dbReference type="Gene3D" id="2.160.10.10">
    <property type="entry name" value="Hexapeptide repeat proteins"/>
    <property type="match status" value="1"/>
</dbReference>
<dbReference type="InterPro" id="IPR018357">
    <property type="entry name" value="Hexapep_transf_CS"/>
</dbReference>
<dbReference type="Pfam" id="PF17836">
    <property type="entry name" value="PglD_N"/>
    <property type="match status" value="1"/>
</dbReference>
<dbReference type="AlphaFoldDB" id="A0A2I1PDA0"/>
<gene>
    <name evidence="6" type="ORF">CYJ76_01565</name>
</gene>
<dbReference type="InterPro" id="IPR050179">
    <property type="entry name" value="Trans_hexapeptide_repeat"/>
</dbReference>
<protein>
    <recommendedName>
        <fullName evidence="5">PglD N-terminal domain-containing protein</fullName>
    </recommendedName>
</protein>
<keyword evidence="1" id="KW-0808">Transferase</keyword>
<evidence type="ECO:0000259" key="5">
    <source>
        <dbReference type="Pfam" id="PF17836"/>
    </source>
</evidence>
<dbReference type="OrthoDB" id="708224at2"/>
<keyword evidence="7" id="KW-1185">Reference proteome</keyword>
<evidence type="ECO:0000313" key="6">
    <source>
        <dbReference type="EMBL" id="PKZ42584.1"/>
    </source>
</evidence>
<dbReference type="PROSITE" id="PS00101">
    <property type="entry name" value="HEXAPEP_TRANSFERASES"/>
    <property type="match status" value="1"/>
</dbReference>
<dbReference type="CDD" id="cd03360">
    <property type="entry name" value="LbH_AT_putative"/>
    <property type="match status" value="1"/>
</dbReference>
<sequence length="224" mass="22468">MSISRNKRPGGSSQLVLVGAGGHAREVLALVRAGVLPPAPAHVLGAVDDGSPDPEVLERISLRNLGGTEELARFPGARFTVGIGSGSIRLELAERALDAGLVEATLVSAQAHIGPDVRMHEGCVVFPFATVTTNIELGSHTHVGRGAAVGHDSQLGPGVTVMPNASVSGNVTIGARSTIGTGAAVIQGVAIGSDVMVGAGAVVVRDVPDGVTVVGSPARPLPTR</sequence>
<dbReference type="RefSeq" id="WP_101849050.1">
    <property type="nucleotide sequence ID" value="NZ_JBHLVH010000013.1"/>
</dbReference>
<dbReference type="PANTHER" id="PTHR43300">
    <property type="entry name" value="ACETYLTRANSFERASE"/>
    <property type="match status" value="1"/>
</dbReference>
<dbReference type="GO" id="GO:0016740">
    <property type="term" value="F:transferase activity"/>
    <property type="evidence" value="ECO:0007669"/>
    <property type="project" value="UniProtKB-KW"/>
</dbReference>
<dbReference type="Gene3D" id="3.40.50.20">
    <property type="match status" value="1"/>
</dbReference>
<accession>A0A2I1PDA0</accession>
<evidence type="ECO:0000313" key="7">
    <source>
        <dbReference type="Proteomes" id="UP000234206"/>
    </source>
</evidence>
<evidence type="ECO:0000256" key="2">
    <source>
        <dbReference type="ARBA" id="ARBA00022737"/>
    </source>
</evidence>
<dbReference type="InterPro" id="IPR020019">
    <property type="entry name" value="AcTrfase_PglD-like"/>
</dbReference>
<dbReference type="NCBIfam" id="TIGR03570">
    <property type="entry name" value="NeuD_NnaD"/>
    <property type="match status" value="1"/>
</dbReference>
<feature type="active site" description="Proton acceptor" evidence="3">
    <location>
        <position position="151"/>
    </location>
</feature>
<evidence type="ECO:0000256" key="4">
    <source>
        <dbReference type="PIRSR" id="PIRSR620019-2"/>
    </source>
</evidence>